<evidence type="ECO:0000256" key="1">
    <source>
        <dbReference type="SAM" id="MobiDB-lite"/>
    </source>
</evidence>
<name>A0A9P6CL30_9AGAR</name>
<feature type="compositionally biased region" description="Low complexity" evidence="1">
    <location>
        <begin position="448"/>
        <end position="470"/>
    </location>
</feature>
<gene>
    <name evidence="2" type="ORF">BDN70DRAFT_902295</name>
</gene>
<feature type="compositionally biased region" description="Low complexity" evidence="1">
    <location>
        <begin position="517"/>
        <end position="528"/>
    </location>
</feature>
<comment type="caution">
    <text evidence="2">The sequence shown here is derived from an EMBL/GenBank/DDBJ whole genome shotgun (WGS) entry which is preliminary data.</text>
</comment>
<feature type="compositionally biased region" description="Basic residues" evidence="1">
    <location>
        <begin position="99"/>
        <end position="113"/>
    </location>
</feature>
<feature type="region of interest" description="Disordered" evidence="1">
    <location>
        <begin position="35"/>
        <end position="354"/>
    </location>
</feature>
<feature type="region of interest" description="Disordered" evidence="1">
    <location>
        <begin position="391"/>
        <end position="528"/>
    </location>
</feature>
<feature type="compositionally biased region" description="Basic and acidic residues" evidence="1">
    <location>
        <begin position="301"/>
        <end position="310"/>
    </location>
</feature>
<organism evidence="2 3">
    <name type="scientific">Pholiota conissans</name>
    <dbReference type="NCBI Taxonomy" id="109636"/>
    <lineage>
        <taxon>Eukaryota</taxon>
        <taxon>Fungi</taxon>
        <taxon>Dikarya</taxon>
        <taxon>Basidiomycota</taxon>
        <taxon>Agaricomycotina</taxon>
        <taxon>Agaricomycetes</taxon>
        <taxon>Agaricomycetidae</taxon>
        <taxon>Agaricales</taxon>
        <taxon>Agaricineae</taxon>
        <taxon>Strophariaceae</taxon>
        <taxon>Pholiota</taxon>
    </lineage>
</organism>
<evidence type="ECO:0000313" key="3">
    <source>
        <dbReference type="Proteomes" id="UP000807469"/>
    </source>
</evidence>
<feature type="compositionally biased region" description="Polar residues" evidence="1">
    <location>
        <begin position="403"/>
        <end position="431"/>
    </location>
</feature>
<feature type="non-terminal residue" evidence="2">
    <location>
        <position position="1"/>
    </location>
</feature>
<dbReference type="AlphaFoldDB" id="A0A9P6CL30"/>
<feature type="compositionally biased region" description="Basic and acidic residues" evidence="1">
    <location>
        <begin position="137"/>
        <end position="177"/>
    </location>
</feature>
<protein>
    <submittedName>
        <fullName evidence="2">Uncharacterized protein</fullName>
    </submittedName>
</protein>
<reference evidence="2" key="1">
    <citation type="submission" date="2020-11" db="EMBL/GenBank/DDBJ databases">
        <authorList>
            <consortium name="DOE Joint Genome Institute"/>
            <person name="Ahrendt S."/>
            <person name="Riley R."/>
            <person name="Andreopoulos W."/>
            <person name="Labutti K."/>
            <person name="Pangilinan J."/>
            <person name="Ruiz-Duenas F.J."/>
            <person name="Barrasa J.M."/>
            <person name="Sanchez-Garcia M."/>
            <person name="Camarero S."/>
            <person name="Miyauchi S."/>
            <person name="Serrano A."/>
            <person name="Linde D."/>
            <person name="Babiker R."/>
            <person name="Drula E."/>
            <person name="Ayuso-Fernandez I."/>
            <person name="Pacheco R."/>
            <person name="Padilla G."/>
            <person name="Ferreira P."/>
            <person name="Barriuso J."/>
            <person name="Kellner H."/>
            <person name="Castanera R."/>
            <person name="Alfaro M."/>
            <person name="Ramirez L."/>
            <person name="Pisabarro A.G."/>
            <person name="Kuo A."/>
            <person name="Tritt A."/>
            <person name="Lipzen A."/>
            <person name="He G."/>
            <person name="Yan M."/>
            <person name="Ng V."/>
            <person name="Cullen D."/>
            <person name="Martin F."/>
            <person name="Rosso M.-N."/>
            <person name="Henrissat B."/>
            <person name="Hibbett D."/>
            <person name="Martinez A.T."/>
            <person name="Grigoriev I.V."/>
        </authorList>
    </citation>
    <scope>NUCLEOTIDE SEQUENCE</scope>
    <source>
        <strain evidence="2">CIRM-BRFM 674</strain>
    </source>
</reference>
<feature type="compositionally biased region" description="Basic and acidic residues" evidence="1">
    <location>
        <begin position="185"/>
        <end position="195"/>
    </location>
</feature>
<proteinExistence type="predicted"/>
<dbReference type="EMBL" id="MU156161">
    <property type="protein sequence ID" value="KAF9470212.1"/>
    <property type="molecule type" value="Genomic_DNA"/>
</dbReference>
<feature type="compositionally biased region" description="Low complexity" evidence="1">
    <location>
        <begin position="58"/>
        <end position="71"/>
    </location>
</feature>
<dbReference type="Proteomes" id="UP000807469">
    <property type="component" value="Unassembled WGS sequence"/>
</dbReference>
<feature type="compositionally biased region" description="Basic residues" evidence="1">
    <location>
        <begin position="73"/>
        <end position="82"/>
    </location>
</feature>
<evidence type="ECO:0000313" key="2">
    <source>
        <dbReference type="EMBL" id="KAF9470212.1"/>
    </source>
</evidence>
<sequence length="528" mass="57495">ETADIVLSSLARGKHHMMSGFLQQEHGKELAALMRGETLPKDDNDTSQDDPDYMLETSSAASAANSGSSISTKRSKLPRKKSRVVDVSDVEDEAEISIKKVKTKTNKGGRRKKQVTEAPSAQPQTEEVKTGANGGLDNRKQDRRLDNTQSVHHEDESGARQAQRKDANTVPVQREDATTNTDLIRLNDDIPREDNIGLSGQQEQTNMDDSDIPTADNSGSAPAVEDGVLPPSKDPLTGATANVDPSGQHPALQDYEHQDVIETSDDDQPRISSPRDLYGYPFEPSTPHTSPHSGNRRARSHLPDSPEVLKEKKRARVPLVGYSSSPEKFLDDDQQMGSPELERRSPPGKSHPVHSQYGQFVEVRRQLHFETPSRYQDIQLGNLLAAPIELTPQKPTVSREHQSSQSTLSQKMSYSNLGMTGRMQPSIQAPRSSDLYDNSPLEPAPGVSTSASSAGGATASSASASTSTSSRQPRSHWQPQEAIPPLRQGTLLFRGTQSDPKLSPPPIPARAKNPFAKKSSNGKGKVKK</sequence>
<keyword evidence="3" id="KW-1185">Reference proteome</keyword>
<accession>A0A9P6CL30</accession>